<dbReference type="Proteomes" id="UP001165381">
    <property type="component" value="Unassembled WGS sequence"/>
</dbReference>
<name>A0ABT0QFU0_9FLAO</name>
<protein>
    <recommendedName>
        <fullName evidence="1">Thioredoxin domain-containing protein</fullName>
    </recommendedName>
</protein>
<gene>
    <name evidence="2" type="ORF">M3P09_12605</name>
</gene>
<organism evidence="2 3">
    <name type="scientific">Jejuia spongiicola</name>
    <dbReference type="NCBI Taxonomy" id="2942207"/>
    <lineage>
        <taxon>Bacteria</taxon>
        <taxon>Pseudomonadati</taxon>
        <taxon>Bacteroidota</taxon>
        <taxon>Flavobacteriia</taxon>
        <taxon>Flavobacteriales</taxon>
        <taxon>Flavobacteriaceae</taxon>
        <taxon>Jejuia</taxon>
    </lineage>
</organism>
<sequence>MKFNYWILCVAIILTGCKKDNTQNNGEYAFLGGEIINANNNFVVLSKSKHIIDTIKLDGNNRFVYKVNNLKSGLYTFKHGGEFQMVLLEPNDSIMFRLNTLEFDESLVYTGEGAKKNNYLINEFLRNEIEEKKVFKYCQLNAEDYQREVDSLKNAKLKKLKKFKSKYDTSDLFNKIAHANIEYNYYFNKEIYPFVHYRGNKNDILNTLPEDFYNYRKNINYNDTFLKDYFVYNTFLRWNFSNISLKEHYKHSENNHFKSSNVCYNLDRLALIDSLVTNNQIKEDLFYHYTITFLNKSDNDKNNNAILKFYTNKSSNNEGKEDITRYANALNKLKPGAPFPALKLIDASNTETNINTIINLPTVICFWSQTYYEHFKESQHKIRELKTKYPEVNFIVINIDDYGLEASLKTLKRNRIPVKNQYQFKNPRESREVLAIYPMTKTFIIDERKNIVKSKANIFGRHFEDQLLGLLNK</sequence>
<dbReference type="RefSeq" id="WP_249973416.1">
    <property type="nucleotide sequence ID" value="NZ_JAMFLZ010000005.1"/>
</dbReference>
<dbReference type="InterPro" id="IPR013766">
    <property type="entry name" value="Thioredoxin_domain"/>
</dbReference>
<dbReference type="PROSITE" id="PS51257">
    <property type="entry name" value="PROKAR_LIPOPROTEIN"/>
    <property type="match status" value="1"/>
</dbReference>
<evidence type="ECO:0000313" key="2">
    <source>
        <dbReference type="EMBL" id="MCL6295843.1"/>
    </source>
</evidence>
<accession>A0ABT0QFU0</accession>
<comment type="caution">
    <text evidence="2">The sequence shown here is derived from an EMBL/GenBank/DDBJ whole genome shotgun (WGS) entry which is preliminary data.</text>
</comment>
<evidence type="ECO:0000313" key="3">
    <source>
        <dbReference type="Proteomes" id="UP001165381"/>
    </source>
</evidence>
<feature type="domain" description="Thioredoxin" evidence="1">
    <location>
        <begin position="333"/>
        <end position="473"/>
    </location>
</feature>
<dbReference type="InterPro" id="IPR036249">
    <property type="entry name" value="Thioredoxin-like_sf"/>
</dbReference>
<reference evidence="2" key="1">
    <citation type="submission" date="2022-05" db="EMBL/GenBank/DDBJ databases">
        <authorList>
            <person name="Park J.-S."/>
        </authorList>
    </citation>
    <scope>NUCLEOTIDE SEQUENCE</scope>
    <source>
        <strain evidence="2">2012CJ34-3</strain>
    </source>
</reference>
<proteinExistence type="predicted"/>
<dbReference type="PROSITE" id="PS51352">
    <property type="entry name" value="THIOREDOXIN_2"/>
    <property type="match status" value="1"/>
</dbReference>
<dbReference type="SUPFAM" id="SSF52833">
    <property type="entry name" value="Thioredoxin-like"/>
    <property type="match status" value="1"/>
</dbReference>
<keyword evidence="3" id="KW-1185">Reference proteome</keyword>
<dbReference type="EMBL" id="JAMFLZ010000005">
    <property type="protein sequence ID" value="MCL6295843.1"/>
    <property type="molecule type" value="Genomic_DNA"/>
</dbReference>
<dbReference type="Gene3D" id="3.40.30.10">
    <property type="entry name" value="Glutaredoxin"/>
    <property type="match status" value="1"/>
</dbReference>
<evidence type="ECO:0000259" key="1">
    <source>
        <dbReference type="PROSITE" id="PS51352"/>
    </source>
</evidence>